<evidence type="ECO:0000313" key="3">
    <source>
        <dbReference type="Proteomes" id="UP001617351"/>
    </source>
</evidence>
<dbReference type="RefSeq" id="WP_402377987.1">
    <property type="nucleotide sequence ID" value="NZ_JBIUYY010000002.1"/>
</dbReference>
<name>A0ABW8EF25_STRT5</name>
<evidence type="ECO:0000313" key="2">
    <source>
        <dbReference type="EMBL" id="MFJ2820585.1"/>
    </source>
</evidence>
<comment type="caution">
    <text evidence="2">The sequence shown here is derived from an EMBL/GenBank/DDBJ whole genome shotgun (WGS) entry which is preliminary data.</text>
</comment>
<evidence type="ECO:0000256" key="1">
    <source>
        <dbReference type="SAM" id="Phobius"/>
    </source>
</evidence>
<dbReference type="Proteomes" id="UP001617351">
    <property type="component" value="Unassembled WGS sequence"/>
</dbReference>
<dbReference type="EMBL" id="JBIUYY010000002">
    <property type="protein sequence ID" value="MFJ2820585.1"/>
    <property type="molecule type" value="Genomic_DNA"/>
</dbReference>
<accession>A0ABW8EF25</accession>
<feature type="transmembrane region" description="Helical" evidence="1">
    <location>
        <begin position="53"/>
        <end position="71"/>
    </location>
</feature>
<protein>
    <recommendedName>
        <fullName evidence="4">Integral membrane protein</fullName>
    </recommendedName>
</protein>
<keyword evidence="1" id="KW-0472">Membrane</keyword>
<organism evidence="2 3">
    <name type="scientific">Streptomyces toxytricini</name>
    <name type="common">Actinomyces toxytricini</name>
    <dbReference type="NCBI Taxonomy" id="67369"/>
    <lineage>
        <taxon>Bacteria</taxon>
        <taxon>Bacillati</taxon>
        <taxon>Actinomycetota</taxon>
        <taxon>Actinomycetes</taxon>
        <taxon>Kitasatosporales</taxon>
        <taxon>Streptomycetaceae</taxon>
        <taxon>Streptomyces</taxon>
    </lineage>
</organism>
<keyword evidence="1" id="KW-0812">Transmembrane</keyword>
<feature type="transmembrane region" description="Helical" evidence="1">
    <location>
        <begin position="26"/>
        <end position="47"/>
    </location>
</feature>
<sequence length="216" mass="23300">MPDWIHPVLTGAFLAVSYRVVRSSGVGLRVAVLVLAVLNAGLLWVVAVAGPPWGVPVVAVVSLAAAVYHLVGAARDAVGRLRVVGPPEFRGLVRQVAEASGPQVMGVCVLFTGAVALTAFADDSRPEGRQFRLLPGPECPFCLVEEQIRDFLGPSDPLLGEYRTHLAAGSSRHLLVRRPSEQDPWTGRLRDRTVYRVPPAFRRPPCTVHDPLLGRP</sequence>
<keyword evidence="1" id="KW-1133">Transmembrane helix</keyword>
<evidence type="ECO:0008006" key="4">
    <source>
        <dbReference type="Google" id="ProtNLM"/>
    </source>
</evidence>
<keyword evidence="3" id="KW-1185">Reference proteome</keyword>
<proteinExistence type="predicted"/>
<reference evidence="2 3" key="1">
    <citation type="submission" date="2024-10" db="EMBL/GenBank/DDBJ databases">
        <title>The Natural Products Discovery Center: Release of the First 8490 Sequenced Strains for Exploring Actinobacteria Biosynthetic Diversity.</title>
        <authorList>
            <person name="Kalkreuter E."/>
            <person name="Kautsar S.A."/>
            <person name="Yang D."/>
            <person name="Bader C.D."/>
            <person name="Teijaro C.N."/>
            <person name="Fluegel L."/>
            <person name="Davis C.M."/>
            <person name="Simpson J.R."/>
            <person name="Lauterbach L."/>
            <person name="Steele A.D."/>
            <person name="Gui C."/>
            <person name="Meng S."/>
            <person name="Li G."/>
            <person name="Viehrig K."/>
            <person name="Ye F."/>
            <person name="Su P."/>
            <person name="Kiefer A.F."/>
            <person name="Nichols A."/>
            <person name="Cepeda A.J."/>
            <person name="Yan W."/>
            <person name="Fan B."/>
            <person name="Jiang Y."/>
            <person name="Adhikari A."/>
            <person name="Zheng C.-J."/>
            <person name="Schuster L."/>
            <person name="Cowan T.M."/>
            <person name="Smanski M.J."/>
            <person name="Chevrette M.G."/>
            <person name="De Carvalho L.P.S."/>
            <person name="Shen B."/>
        </authorList>
    </citation>
    <scope>NUCLEOTIDE SEQUENCE [LARGE SCALE GENOMIC DNA]</scope>
    <source>
        <strain evidence="2 3">NPDC087220</strain>
    </source>
</reference>
<gene>
    <name evidence="2" type="ORF">ACIO7M_05625</name>
</gene>